<keyword evidence="1 3" id="KW-0328">Glycosyltransferase</keyword>
<dbReference type="GO" id="GO:0032580">
    <property type="term" value="C:Golgi cisterna membrane"/>
    <property type="evidence" value="ECO:0007669"/>
    <property type="project" value="UniProtKB-SubCell"/>
</dbReference>
<organism evidence="4 5">
    <name type="scientific">Homarus americanus</name>
    <name type="common">American lobster</name>
    <dbReference type="NCBI Taxonomy" id="6706"/>
    <lineage>
        <taxon>Eukaryota</taxon>
        <taxon>Metazoa</taxon>
        <taxon>Ecdysozoa</taxon>
        <taxon>Arthropoda</taxon>
        <taxon>Crustacea</taxon>
        <taxon>Multicrustacea</taxon>
        <taxon>Malacostraca</taxon>
        <taxon>Eumalacostraca</taxon>
        <taxon>Eucarida</taxon>
        <taxon>Decapoda</taxon>
        <taxon>Pleocyemata</taxon>
        <taxon>Astacidea</taxon>
        <taxon>Nephropoidea</taxon>
        <taxon>Nephropidae</taxon>
        <taxon>Homarus</taxon>
    </lineage>
</organism>
<sequence>MSGVDTSTPKPSRTEAVTAVVPRVWETYPGLNWRGLQLPILSAQPMGRLGNVMGQYATLLALGHAYNATVRLSPDMKRYLGKIFPNLTMPLVPGKFSRQDWVPLRSLSIWNYAKSEMAAAGLLGPRLFLLTGIATASISEKYEGKVPGEVYFRRALQYYRHKYPRVVFIVASDDRKFITEKFSHYPDIIFSLGTTRQADMATLASCNHSIITVGSYGFWTGYLTGGEVVYPNITFGKLYTFSREWYKMSRLKNFTPISTD</sequence>
<dbReference type="EC" id="2.4.1.-" evidence="3"/>
<evidence type="ECO:0000313" key="5">
    <source>
        <dbReference type="Proteomes" id="UP000747542"/>
    </source>
</evidence>
<comment type="pathway">
    <text evidence="3">Protein modification; protein glycosylation.</text>
</comment>
<comment type="caution">
    <text evidence="4">The sequence shown here is derived from an EMBL/GenBank/DDBJ whole genome shotgun (WGS) entry which is preliminary data.</text>
</comment>
<protein>
    <recommendedName>
        <fullName evidence="3">L-Fucosyltransferase</fullName>
        <ecNumber evidence="3">2.4.1.-</ecNumber>
    </recommendedName>
</protein>
<dbReference type="GO" id="GO:0005975">
    <property type="term" value="P:carbohydrate metabolic process"/>
    <property type="evidence" value="ECO:0007669"/>
    <property type="project" value="InterPro"/>
</dbReference>
<keyword evidence="5" id="KW-1185">Reference proteome</keyword>
<evidence type="ECO:0000313" key="4">
    <source>
        <dbReference type="EMBL" id="KAG7174053.1"/>
    </source>
</evidence>
<keyword evidence="3" id="KW-0812">Transmembrane</keyword>
<accession>A0A8J5N7H4</accession>
<keyword evidence="3" id="KW-0333">Golgi apparatus</keyword>
<name>A0A8J5N7H4_HOMAM</name>
<proteinExistence type="inferred from homology"/>
<reference evidence="4" key="1">
    <citation type="journal article" date="2021" name="Sci. Adv.">
        <title>The American lobster genome reveals insights on longevity, neural, and immune adaptations.</title>
        <authorList>
            <person name="Polinski J.M."/>
            <person name="Zimin A.V."/>
            <person name="Clark K.F."/>
            <person name="Kohn A.B."/>
            <person name="Sadowski N."/>
            <person name="Timp W."/>
            <person name="Ptitsyn A."/>
            <person name="Khanna P."/>
            <person name="Romanova D.Y."/>
            <person name="Williams P."/>
            <person name="Greenwood S.J."/>
            <person name="Moroz L.L."/>
            <person name="Walt D.R."/>
            <person name="Bodnar A.G."/>
        </authorList>
    </citation>
    <scope>NUCLEOTIDE SEQUENCE</scope>
    <source>
        <strain evidence="4">GMGI-L3</strain>
    </source>
</reference>
<dbReference type="PANTHER" id="PTHR11927:SF9">
    <property type="entry name" value="L-FUCOSYLTRANSFERASE"/>
    <property type="match status" value="1"/>
</dbReference>
<comment type="subcellular location">
    <subcellularLocation>
        <location evidence="3">Golgi apparatus</location>
        <location evidence="3">Golgi stack membrane</location>
        <topology evidence="3">Single-pass type II membrane protein</topology>
    </subcellularLocation>
</comment>
<dbReference type="EMBL" id="JAHLQT010007950">
    <property type="protein sequence ID" value="KAG7174053.1"/>
    <property type="molecule type" value="Genomic_DNA"/>
</dbReference>
<dbReference type="InterPro" id="IPR002516">
    <property type="entry name" value="Glyco_trans_11"/>
</dbReference>
<evidence type="ECO:0000256" key="3">
    <source>
        <dbReference type="RuleBase" id="RU363129"/>
    </source>
</evidence>
<dbReference type="Proteomes" id="UP000747542">
    <property type="component" value="Unassembled WGS sequence"/>
</dbReference>
<dbReference type="Pfam" id="PF01531">
    <property type="entry name" value="Glyco_transf_11"/>
    <property type="match status" value="1"/>
</dbReference>
<gene>
    <name evidence="4" type="primary">Fut1-L1</name>
    <name evidence="4" type="ORF">Hamer_G017771</name>
</gene>
<dbReference type="UniPathway" id="UPA00378"/>
<evidence type="ECO:0000256" key="1">
    <source>
        <dbReference type="ARBA" id="ARBA00022676"/>
    </source>
</evidence>
<evidence type="ECO:0000256" key="2">
    <source>
        <dbReference type="ARBA" id="ARBA00022679"/>
    </source>
</evidence>
<dbReference type="PANTHER" id="PTHR11927">
    <property type="entry name" value="GALACTOSIDE 2-L-FUCOSYLTRANSFERASE"/>
    <property type="match status" value="1"/>
</dbReference>
<keyword evidence="3" id="KW-0735">Signal-anchor</keyword>
<dbReference type="GO" id="GO:0008107">
    <property type="term" value="F:galactoside 2-alpha-L-fucosyltransferase activity"/>
    <property type="evidence" value="ECO:0007669"/>
    <property type="project" value="InterPro"/>
</dbReference>
<keyword evidence="3" id="KW-0325">Glycoprotein</keyword>
<keyword evidence="2 3" id="KW-0808">Transferase</keyword>
<comment type="similarity">
    <text evidence="3">Belongs to the glycosyltransferase 11 family.</text>
</comment>
<dbReference type="AlphaFoldDB" id="A0A8J5N7H4"/>